<reference evidence="3" key="1">
    <citation type="submission" date="2020-05" db="EMBL/GenBank/DDBJ databases">
        <authorList>
            <person name="Chiriac C."/>
            <person name="Salcher M."/>
            <person name="Ghai R."/>
            <person name="Kavagutti S V."/>
        </authorList>
    </citation>
    <scope>NUCLEOTIDE SEQUENCE</scope>
</reference>
<dbReference type="InterPro" id="IPR036291">
    <property type="entry name" value="NAD(P)-bd_dom_sf"/>
</dbReference>
<dbReference type="AlphaFoldDB" id="A0A6J6MJ71"/>
<dbReference type="CDD" id="cd05242">
    <property type="entry name" value="SDR_a8"/>
    <property type="match status" value="1"/>
</dbReference>
<protein>
    <submittedName>
        <fullName evidence="3">Unannotated protein</fullName>
    </submittedName>
</protein>
<feature type="domain" description="DUF1731" evidence="2">
    <location>
        <begin position="251"/>
        <end position="297"/>
    </location>
</feature>
<evidence type="ECO:0000259" key="2">
    <source>
        <dbReference type="Pfam" id="PF08338"/>
    </source>
</evidence>
<gene>
    <name evidence="3" type="ORF">UFOPK2242_01551</name>
</gene>
<proteinExistence type="predicted"/>
<organism evidence="3">
    <name type="scientific">freshwater metagenome</name>
    <dbReference type="NCBI Taxonomy" id="449393"/>
    <lineage>
        <taxon>unclassified sequences</taxon>
        <taxon>metagenomes</taxon>
        <taxon>ecological metagenomes</taxon>
    </lineage>
</organism>
<dbReference type="PANTHER" id="PTHR11092">
    <property type="entry name" value="SUGAR NUCLEOTIDE EPIMERASE RELATED"/>
    <property type="match status" value="1"/>
</dbReference>
<dbReference type="InterPro" id="IPR010099">
    <property type="entry name" value="SDR39U1"/>
</dbReference>
<dbReference type="Pfam" id="PF01370">
    <property type="entry name" value="Epimerase"/>
    <property type="match status" value="1"/>
</dbReference>
<dbReference type="NCBIfam" id="TIGR01777">
    <property type="entry name" value="yfcH"/>
    <property type="match status" value="1"/>
</dbReference>
<evidence type="ECO:0000313" key="3">
    <source>
        <dbReference type="EMBL" id="CAB4672775.1"/>
    </source>
</evidence>
<accession>A0A6J6MJ71</accession>
<dbReference type="SUPFAM" id="SSF51735">
    <property type="entry name" value="NAD(P)-binding Rossmann-fold domains"/>
    <property type="match status" value="1"/>
</dbReference>
<dbReference type="InterPro" id="IPR001509">
    <property type="entry name" value="Epimerase_deHydtase"/>
</dbReference>
<name>A0A6J6MJ71_9ZZZZ</name>
<dbReference type="InterPro" id="IPR013549">
    <property type="entry name" value="DUF1731"/>
</dbReference>
<dbReference type="PANTHER" id="PTHR11092:SF0">
    <property type="entry name" value="EPIMERASE FAMILY PROTEIN SDR39U1"/>
    <property type="match status" value="1"/>
</dbReference>
<dbReference type="Gene3D" id="3.40.50.720">
    <property type="entry name" value="NAD(P)-binding Rossmann-like Domain"/>
    <property type="match status" value="1"/>
</dbReference>
<dbReference type="EMBL" id="CAEZWM010000260">
    <property type="protein sequence ID" value="CAB4672775.1"/>
    <property type="molecule type" value="Genomic_DNA"/>
</dbReference>
<sequence length="301" mass="31178">MEIAVTGASGLIGSALIAALEADGHRVRRFVRGGVAVPGSVVWDPIAGTIEAGALDGVEAVVHLAGEGIGEKRWSPEQKERIRSSRALGTSLIARSVAAMSQPPRVVLSASAIGWYGNRGDEVLTEASGPPQPSEFLSEVCVDWEAATAPSTDAGIRTVLLRTGIVLTPKGGALGRMITPFRLGLGGKIASGKQWMSWISLEDEIGAIRHVLGDDSVSGPVNLTAPTPVTNLDFTKALGGAVHRPTILPTPLAPLKLALGSELVTALLVNGQRVLPAALEASGYKFKHPDIASAFASLLAK</sequence>
<dbReference type="Pfam" id="PF08338">
    <property type="entry name" value="DUF1731"/>
    <property type="match status" value="1"/>
</dbReference>
<evidence type="ECO:0000259" key="1">
    <source>
        <dbReference type="Pfam" id="PF01370"/>
    </source>
</evidence>
<feature type="domain" description="NAD-dependent epimerase/dehydratase" evidence="1">
    <location>
        <begin position="3"/>
        <end position="214"/>
    </location>
</feature>